<dbReference type="Pfam" id="PF00072">
    <property type="entry name" value="Response_reg"/>
    <property type="match status" value="1"/>
</dbReference>
<evidence type="ECO:0000256" key="5">
    <source>
        <dbReference type="ARBA" id="ARBA00022840"/>
    </source>
</evidence>
<dbReference type="AlphaFoldDB" id="A0A1V4AY41"/>
<keyword evidence="7" id="KW-0805">Transcription regulation</keyword>
<dbReference type="GO" id="GO:0043565">
    <property type="term" value="F:sequence-specific DNA binding"/>
    <property type="evidence" value="ECO:0007669"/>
    <property type="project" value="InterPro"/>
</dbReference>
<evidence type="ECO:0000256" key="8">
    <source>
        <dbReference type="ARBA" id="ARBA00023125"/>
    </source>
</evidence>
<protein>
    <submittedName>
        <fullName evidence="14">Fis family transcriptional regulator</fullName>
    </submittedName>
</protein>
<keyword evidence="4" id="KW-0547">Nucleotide-binding</keyword>
<dbReference type="InterPro" id="IPR027417">
    <property type="entry name" value="P-loop_NTPase"/>
</dbReference>
<evidence type="ECO:0000256" key="9">
    <source>
        <dbReference type="ARBA" id="ARBA00023159"/>
    </source>
</evidence>
<organism evidence="14 15">
    <name type="scientific">Candidatus Brocadia carolinensis</name>
    <dbReference type="NCBI Taxonomy" id="1004156"/>
    <lineage>
        <taxon>Bacteria</taxon>
        <taxon>Pseudomonadati</taxon>
        <taxon>Planctomycetota</taxon>
        <taxon>Candidatus Brocadiia</taxon>
        <taxon>Candidatus Brocadiales</taxon>
        <taxon>Candidatus Brocadiaceae</taxon>
        <taxon>Candidatus Brocadia</taxon>
    </lineage>
</organism>
<dbReference type="SMART" id="SM00382">
    <property type="entry name" value="AAA"/>
    <property type="match status" value="1"/>
</dbReference>
<dbReference type="InterPro" id="IPR058031">
    <property type="entry name" value="AAA_lid_NorR"/>
</dbReference>
<proteinExistence type="predicted"/>
<evidence type="ECO:0000256" key="7">
    <source>
        <dbReference type="ARBA" id="ARBA00023015"/>
    </source>
</evidence>
<dbReference type="SUPFAM" id="SSF52540">
    <property type="entry name" value="P-loop containing nucleoside triphosphate hydrolases"/>
    <property type="match status" value="1"/>
</dbReference>
<evidence type="ECO:0000313" key="15">
    <source>
        <dbReference type="Proteomes" id="UP000189681"/>
    </source>
</evidence>
<dbReference type="InterPro" id="IPR001789">
    <property type="entry name" value="Sig_transdc_resp-reg_receiver"/>
</dbReference>
<dbReference type="Proteomes" id="UP000189681">
    <property type="component" value="Unassembled WGS sequence"/>
</dbReference>
<dbReference type="InterPro" id="IPR002197">
    <property type="entry name" value="HTH_Fis"/>
</dbReference>
<evidence type="ECO:0000259" key="13">
    <source>
        <dbReference type="PROSITE" id="PS50110"/>
    </source>
</evidence>
<dbReference type="Pfam" id="PF00158">
    <property type="entry name" value="Sigma54_activat"/>
    <property type="match status" value="1"/>
</dbReference>
<dbReference type="InterPro" id="IPR025944">
    <property type="entry name" value="Sigma_54_int_dom_CS"/>
</dbReference>
<dbReference type="STRING" id="1004156.AYP45_00330"/>
<comment type="subcellular location">
    <subcellularLocation>
        <location evidence="1">Cytoplasm</location>
    </subcellularLocation>
</comment>
<dbReference type="PROSITE" id="PS50045">
    <property type="entry name" value="SIGMA54_INTERACT_4"/>
    <property type="match status" value="1"/>
</dbReference>
<keyword evidence="9" id="KW-0010">Activator</keyword>
<keyword evidence="8" id="KW-0238">DNA-binding</keyword>
<dbReference type="GO" id="GO:0005524">
    <property type="term" value="F:ATP binding"/>
    <property type="evidence" value="ECO:0007669"/>
    <property type="project" value="UniProtKB-KW"/>
</dbReference>
<dbReference type="GO" id="GO:0000160">
    <property type="term" value="P:phosphorelay signal transduction system"/>
    <property type="evidence" value="ECO:0007669"/>
    <property type="project" value="UniProtKB-KW"/>
</dbReference>
<evidence type="ECO:0000259" key="12">
    <source>
        <dbReference type="PROSITE" id="PS50045"/>
    </source>
</evidence>
<feature type="modified residue" description="4-aspartylphosphate" evidence="11">
    <location>
        <position position="53"/>
    </location>
</feature>
<feature type="domain" description="Sigma-54 factor interaction" evidence="12">
    <location>
        <begin position="143"/>
        <end position="372"/>
    </location>
</feature>
<evidence type="ECO:0000256" key="11">
    <source>
        <dbReference type="PROSITE-ProRule" id="PRU00169"/>
    </source>
</evidence>
<dbReference type="SUPFAM" id="SSF46689">
    <property type="entry name" value="Homeodomain-like"/>
    <property type="match status" value="1"/>
</dbReference>
<gene>
    <name evidence="14" type="ORF">AYP45_00330</name>
</gene>
<dbReference type="Gene3D" id="3.40.50.300">
    <property type="entry name" value="P-loop containing nucleotide triphosphate hydrolases"/>
    <property type="match status" value="1"/>
</dbReference>
<keyword evidence="2" id="KW-0963">Cytoplasm</keyword>
<dbReference type="Gene3D" id="1.10.8.60">
    <property type="match status" value="1"/>
</dbReference>
<evidence type="ECO:0000256" key="10">
    <source>
        <dbReference type="ARBA" id="ARBA00023163"/>
    </source>
</evidence>
<dbReference type="Pfam" id="PF25601">
    <property type="entry name" value="AAA_lid_14"/>
    <property type="match status" value="1"/>
</dbReference>
<dbReference type="GO" id="GO:0005737">
    <property type="term" value="C:cytoplasm"/>
    <property type="evidence" value="ECO:0007669"/>
    <property type="project" value="UniProtKB-SubCell"/>
</dbReference>
<accession>A0A1V4AY41</accession>
<dbReference type="EMBL" id="AYTS01000004">
    <property type="protein sequence ID" value="OOP57979.1"/>
    <property type="molecule type" value="Genomic_DNA"/>
</dbReference>
<dbReference type="SMART" id="SM00448">
    <property type="entry name" value="REC"/>
    <property type="match status" value="1"/>
</dbReference>
<dbReference type="InterPro" id="IPR011006">
    <property type="entry name" value="CheY-like_superfamily"/>
</dbReference>
<dbReference type="InterPro" id="IPR003593">
    <property type="entry name" value="AAA+_ATPase"/>
</dbReference>
<evidence type="ECO:0000256" key="4">
    <source>
        <dbReference type="ARBA" id="ARBA00022741"/>
    </source>
</evidence>
<evidence type="ECO:0000256" key="6">
    <source>
        <dbReference type="ARBA" id="ARBA00023012"/>
    </source>
</evidence>
<sequence length="467" mass="53235">MKSKILIVDDEKLMRVSLEDKLRKEGYAVTSLSNAMEGLMALQSENFDAVISDVRLPKMDGLEFLREIKKTSSDTVVIMMTAYGSIENAVMAMKDGAYDYVTKPFSLEELMIKLQKALKHKDVVAENLLLRQQILSQYGYHNMIGKSDAMKHVFEIINSVSNRDTTVLIQGESGTGKELTAGAIHYTSSRKDWPFIKLSCAALNKEILESELFGHEKGAFTGAVKMRRGRFELADRGTIFLDDADDIPLEMQVKLLRVLQERVFERVGGEDAISVNVRIICATKKDLKKLVQEGRFREDLYYRLHVVIIHLPPLRERREDIPLLVNYFMKKYASQQRVAIHSISQEALRVLSEYHWPGNIRELENAIEHAIAFCTSDMITPKDLPENLREEATPSGLFSIELSTIDSLDLQETLSDAERKLLLWAYQKTSGNQVRMSEILRIPRTTLQNKLVKYNITKTNVRATEQA</sequence>
<dbReference type="InterPro" id="IPR009057">
    <property type="entry name" value="Homeodomain-like_sf"/>
</dbReference>
<dbReference type="SUPFAM" id="SSF52172">
    <property type="entry name" value="CheY-like"/>
    <property type="match status" value="1"/>
</dbReference>
<dbReference type="Gene3D" id="3.40.50.2300">
    <property type="match status" value="1"/>
</dbReference>
<dbReference type="FunFam" id="3.40.50.300:FF:000006">
    <property type="entry name" value="DNA-binding transcriptional regulator NtrC"/>
    <property type="match status" value="1"/>
</dbReference>
<keyword evidence="6" id="KW-0902">Two-component regulatory system</keyword>
<dbReference type="GO" id="GO:0006355">
    <property type="term" value="P:regulation of DNA-templated transcription"/>
    <property type="evidence" value="ECO:0007669"/>
    <property type="project" value="InterPro"/>
</dbReference>
<dbReference type="FunFam" id="3.40.50.2300:FF:000018">
    <property type="entry name" value="DNA-binding transcriptional regulator NtrC"/>
    <property type="match status" value="1"/>
</dbReference>
<name>A0A1V4AY41_9BACT</name>
<evidence type="ECO:0000256" key="1">
    <source>
        <dbReference type="ARBA" id="ARBA00004496"/>
    </source>
</evidence>
<evidence type="ECO:0000256" key="2">
    <source>
        <dbReference type="ARBA" id="ARBA00022490"/>
    </source>
</evidence>
<dbReference type="Gene3D" id="1.10.10.60">
    <property type="entry name" value="Homeodomain-like"/>
    <property type="match status" value="1"/>
</dbReference>
<keyword evidence="10" id="KW-0804">Transcription</keyword>
<keyword evidence="5" id="KW-0067">ATP-binding</keyword>
<reference evidence="14 15" key="1">
    <citation type="journal article" date="2017" name="Water Res.">
        <title>Discovery and metagenomic analysis of an anammox bacterial enrichment related to Candidatus "Brocadia caroliniensis" in a full-scale glycerol-fed nitritation-denitritation separate centrate treatment process.</title>
        <authorList>
            <person name="Park H."/>
            <person name="Brotto A.C."/>
            <person name="van Loosdrecht M.C."/>
            <person name="Chandran K."/>
        </authorList>
    </citation>
    <scope>NUCLEOTIDE SEQUENCE [LARGE SCALE GENOMIC DNA]</scope>
    <source>
        <strain evidence="14">26THWARD</strain>
    </source>
</reference>
<dbReference type="Pfam" id="PF02954">
    <property type="entry name" value="HTH_8"/>
    <property type="match status" value="1"/>
</dbReference>
<feature type="domain" description="Response regulatory" evidence="13">
    <location>
        <begin position="4"/>
        <end position="118"/>
    </location>
</feature>
<dbReference type="PROSITE" id="PS50110">
    <property type="entry name" value="RESPONSE_REGULATORY"/>
    <property type="match status" value="1"/>
</dbReference>
<dbReference type="CDD" id="cd00009">
    <property type="entry name" value="AAA"/>
    <property type="match status" value="1"/>
</dbReference>
<dbReference type="PANTHER" id="PTHR32071">
    <property type="entry name" value="TRANSCRIPTIONAL REGULATORY PROTEIN"/>
    <property type="match status" value="1"/>
</dbReference>
<comment type="caution">
    <text evidence="14">The sequence shown here is derived from an EMBL/GenBank/DDBJ whole genome shotgun (WGS) entry which is preliminary data.</text>
</comment>
<evidence type="ECO:0000256" key="3">
    <source>
        <dbReference type="ARBA" id="ARBA00022553"/>
    </source>
</evidence>
<keyword evidence="3 11" id="KW-0597">Phosphoprotein</keyword>
<dbReference type="PROSITE" id="PS00688">
    <property type="entry name" value="SIGMA54_INTERACT_3"/>
    <property type="match status" value="1"/>
</dbReference>
<dbReference type="FunFam" id="1.10.8.60:FF:000014">
    <property type="entry name" value="DNA-binding transcriptional regulator NtrC"/>
    <property type="match status" value="1"/>
</dbReference>
<dbReference type="InterPro" id="IPR002078">
    <property type="entry name" value="Sigma_54_int"/>
</dbReference>
<evidence type="ECO:0000313" key="14">
    <source>
        <dbReference type="EMBL" id="OOP57979.1"/>
    </source>
</evidence>